<sequence length="102" mass="11719">MSVWTSPRPLQFHQVACADRFTVDVSILSAGLQSPRRIFHVVNRYQDKTREGSVTRSQTFQLSPVPEGRQFASNLENKPKRFISSKWDFVRSLSHRDKSTPG</sequence>
<evidence type="ECO:0000313" key="2">
    <source>
        <dbReference type="Proteomes" id="UP001519460"/>
    </source>
</evidence>
<reference evidence="1 2" key="1">
    <citation type="journal article" date="2023" name="Sci. Data">
        <title>Genome assembly of the Korean intertidal mud-creeper Batillaria attramentaria.</title>
        <authorList>
            <person name="Patra A.K."/>
            <person name="Ho P.T."/>
            <person name="Jun S."/>
            <person name="Lee S.J."/>
            <person name="Kim Y."/>
            <person name="Won Y.J."/>
        </authorList>
    </citation>
    <scope>NUCLEOTIDE SEQUENCE [LARGE SCALE GENOMIC DNA]</scope>
    <source>
        <strain evidence="1">Wonlab-2016</strain>
    </source>
</reference>
<dbReference type="Proteomes" id="UP001519460">
    <property type="component" value="Unassembled WGS sequence"/>
</dbReference>
<keyword evidence="2" id="KW-1185">Reference proteome</keyword>
<accession>A0ABD0J997</accession>
<evidence type="ECO:0000313" key="1">
    <source>
        <dbReference type="EMBL" id="KAK7465869.1"/>
    </source>
</evidence>
<comment type="caution">
    <text evidence="1">The sequence shown here is derived from an EMBL/GenBank/DDBJ whole genome shotgun (WGS) entry which is preliminary data.</text>
</comment>
<gene>
    <name evidence="1" type="ORF">BaRGS_00037560</name>
</gene>
<name>A0ABD0J997_9CAEN</name>
<proteinExistence type="predicted"/>
<protein>
    <submittedName>
        <fullName evidence="1">Uncharacterized protein</fullName>
    </submittedName>
</protein>
<dbReference type="AlphaFoldDB" id="A0ABD0J997"/>
<dbReference type="EMBL" id="JACVVK020000567">
    <property type="protein sequence ID" value="KAK7465869.1"/>
    <property type="molecule type" value="Genomic_DNA"/>
</dbReference>
<organism evidence="1 2">
    <name type="scientific">Batillaria attramentaria</name>
    <dbReference type="NCBI Taxonomy" id="370345"/>
    <lineage>
        <taxon>Eukaryota</taxon>
        <taxon>Metazoa</taxon>
        <taxon>Spiralia</taxon>
        <taxon>Lophotrochozoa</taxon>
        <taxon>Mollusca</taxon>
        <taxon>Gastropoda</taxon>
        <taxon>Caenogastropoda</taxon>
        <taxon>Sorbeoconcha</taxon>
        <taxon>Cerithioidea</taxon>
        <taxon>Batillariidae</taxon>
        <taxon>Batillaria</taxon>
    </lineage>
</organism>